<keyword evidence="4" id="KW-0325">Glycoprotein</keyword>
<sequence length="577" mass="59871">MSNRVHRTAAFCGRSCCRRSFRRSLLFVGALTLVLAALTSVLAVSVAEAQFVEPVNLLFSWDGEADGDQFGFVNRMFGDIDSDGVADIGVGVPRHDGNGEDSGKVYIFSGRTGVLLRTHEGNAANEFLGYEIANVGDVTNDGVPDYLIARPRSINFSQYFGPGEAILYSGATGDSLHAWSSAQLGSGAAAQVGGAGSFETLGVGDVNADGTPDFLISALIAVGPNGLAGKVYVVSGANWDEYLWVLNGEAPIDLFGFGVGGVGDLDSDGHADFIVGAPRAGVGDHGRAYVYSGATGELFPFAPLEADSTGAFYGALFAKGPGDVDADGVPDICVGDVQDSENGANSGKAYVYSGADGHVLHIFRGEAGSGLGVGRGCGDVNHDGHADLVYSAFLDPANAEFAGTTYVFSGADGSVLRTIHNTLEGDRFGYSTVGAGDLNGDGEPDFVVSATQHDGAGVDRGKVYVISGATDPASAPDSEPVPSSSDESRLELRLGPNPASSQVDIRFRALESGSAEVAVFDVSGARVVTLLDAVLSEGPHAVHWDRTGEQGRRVASGVYYVRVRTDGEEAWRSVVLR</sequence>
<dbReference type="InterPro" id="IPR006311">
    <property type="entry name" value="TAT_signal"/>
</dbReference>
<dbReference type="InterPro" id="IPR026444">
    <property type="entry name" value="Secre_tail"/>
</dbReference>
<accession>A0A956N9C7</accession>
<dbReference type="InterPro" id="IPR000413">
    <property type="entry name" value="Integrin_alpha"/>
</dbReference>
<keyword evidence="2" id="KW-0677">Repeat</keyword>
<dbReference type="PANTHER" id="PTHR23221">
    <property type="entry name" value="GLYCOSYLPHOSPHATIDYLINOSITOL PHOSPHOLIPASE D"/>
    <property type="match status" value="1"/>
</dbReference>
<evidence type="ECO:0000256" key="1">
    <source>
        <dbReference type="ARBA" id="ARBA00022729"/>
    </source>
</evidence>
<dbReference type="GO" id="GO:0007155">
    <property type="term" value="P:cell adhesion"/>
    <property type="evidence" value="ECO:0007669"/>
    <property type="project" value="InterPro"/>
</dbReference>
<dbReference type="Pfam" id="PF01839">
    <property type="entry name" value="FG-GAP"/>
    <property type="match status" value="2"/>
</dbReference>
<evidence type="ECO:0000313" key="6">
    <source>
        <dbReference type="EMBL" id="MCA9754989.1"/>
    </source>
</evidence>
<dbReference type="InterPro" id="IPR028994">
    <property type="entry name" value="Integrin_alpha_N"/>
</dbReference>
<keyword evidence="3" id="KW-0378">Hydrolase</keyword>
<evidence type="ECO:0000256" key="2">
    <source>
        <dbReference type="ARBA" id="ARBA00022737"/>
    </source>
</evidence>
<protein>
    <submittedName>
        <fullName evidence="6">FG-GAP repeat protein</fullName>
    </submittedName>
</protein>
<dbReference type="Gene3D" id="2.130.10.130">
    <property type="entry name" value="Integrin alpha, N-terminal"/>
    <property type="match status" value="3"/>
</dbReference>
<dbReference type="GO" id="GO:0008305">
    <property type="term" value="C:integrin complex"/>
    <property type="evidence" value="ECO:0007669"/>
    <property type="project" value="InterPro"/>
</dbReference>
<evidence type="ECO:0000256" key="5">
    <source>
        <dbReference type="SAM" id="MobiDB-lite"/>
    </source>
</evidence>
<reference evidence="6" key="2">
    <citation type="journal article" date="2021" name="Microbiome">
        <title>Successional dynamics and alternative stable states in a saline activated sludge microbial community over 9 years.</title>
        <authorList>
            <person name="Wang Y."/>
            <person name="Ye J."/>
            <person name="Ju F."/>
            <person name="Liu L."/>
            <person name="Boyd J.A."/>
            <person name="Deng Y."/>
            <person name="Parks D.H."/>
            <person name="Jiang X."/>
            <person name="Yin X."/>
            <person name="Woodcroft B.J."/>
            <person name="Tyson G.W."/>
            <person name="Hugenholtz P."/>
            <person name="Polz M.F."/>
            <person name="Zhang T."/>
        </authorList>
    </citation>
    <scope>NUCLEOTIDE SEQUENCE</scope>
    <source>
        <strain evidence="6">HKST-UBA02</strain>
    </source>
</reference>
<dbReference type="PROSITE" id="PS51470">
    <property type="entry name" value="FG_GAP"/>
    <property type="match status" value="3"/>
</dbReference>
<evidence type="ECO:0000256" key="4">
    <source>
        <dbReference type="ARBA" id="ARBA00023180"/>
    </source>
</evidence>
<dbReference type="InterPro" id="IPR013517">
    <property type="entry name" value="FG-GAP"/>
</dbReference>
<keyword evidence="1" id="KW-0732">Signal</keyword>
<evidence type="ECO:0000313" key="7">
    <source>
        <dbReference type="Proteomes" id="UP000739538"/>
    </source>
</evidence>
<gene>
    <name evidence="6" type="ORF">KDA27_04235</name>
</gene>
<dbReference type="PROSITE" id="PS51318">
    <property type="entry name" value="TAT"/>
    <property type="match status" value="1"/>
</dbReference>
<feature type="compositionally biased region" description="Low complexity" evidence="5">
    <location>
        <begin position="471"/>
        <end position="485"/>
    </location>
</feature>
<dbReference type="GO" id="GO:0016787">
    <property type="term" value="F:hydrolase activity"/>
    <property type="evidence" value="ECO:0007669"/>
    <property type="project" value="UniProtKB-KW"/>
</dbReference>
<dbReference type="AlphaFoldDB" id="A0A956N9C7"/>
<dbReference type="SMART" id="SM00191">
    <property type="entry name" value="Int_alpha"/>
    <property type="match status" value="6"/>
</dbReference>
<dbReference type="PANTHER" id="PTHR23221:SF7">
    <property type="entry name" value="PHOSPHATIDYLINOSITOL-GLYCAN-SPECIFIC PHOSPHOLIPASE D"/>
    <property type="match status" value="1"/>
</dbReference>
<dbReference type="InterPro" id="IPR013519">
    <property type="entry name" value="Int_alpha_beta-p"/>
</dbReference>
<feature type="region of interest" description="Disordered" evidence="5">
    <location>
        <begin position="468"/>
        <end position="495"/>
    </location>
</feature>
<dbReference type="EMBL" id="JAGQHS010000013">
    <property type="protein sequence ID" value="MCA9754989.1"/>
    <property type="molecule type" value="Genomic_DNA"/>
</dbReference>
<dbReference type="SUPFAM" id="SSF69318">
    <property type="entry name" value="Integrin alpha N-terminal domain"/>
    <property type="match status" value="2"/>
</dbReference>
<organism evidence="6 7">
    <name type="scientific">Eiseniibacteriota bacterium</name>
    <dbReference type="NCBI Taxonomy" id="2212470"/>
    <lineage>
        <taxon>Bacteria</taxon>
        <taxon>Candidatus Eiseniibacteriota</taxon>
    </lineage>
</organism>
<dbReference type="Proteomes" id="UP000739538">
    <property type="component" value="Unassembled WGS sequence"/>
</dbReference>
<dbReference type="PRINTS" id="PR01185">
    <property type="entry name" value="INTEGRINA"/>
</dbReference>
<evidence type="ECO:0000256" key="3">
    <source>
        <dbReference type="ARBA" id="ARBA00022801"/>
    </source>
</evidence>
<proteinExistence type="predicted"/>
<dbReference type="Gene3D" id="2.60.40.4070">
    <property type="match status" value="1"/>
</dbReference>
<dbReference type="NCBIfam" id="TIGR04183">
    <property type="entry name" value="Por_Secre_tail"/>
    <property type="match status" value="1"/>
</dbReference>
<name>A0A956N9C7_UNCEI</name>
<comment type="caution">
    <text evidence="6">The sequence shown here is derived from an EMBL/GenBank/DDBJ whole genome shotgun (WGS) entry which is preliminary data.</text>
</comment>
<reference evidence="6" key="1">
    <citation type="submission" date="2020-04" db="EMBL/GenBank/DDBJ databases">
        <authorList>
            <person name="Zhang T."/>
        </authorList>
    </citation>
    <scope>NUCLEOTIDE SEQUENCE</scope>
    <source>
        <strain evidence="6">HKST-UBA02</strain>
    </source>
</reference>